<protein>
    <submittedName>
        <fullName evidence="6">Uncharacterized protein</fullName>
    </submittedName>
</protein>
<evidence type="ECO:0000256" key="5">
    <source>
        <dbReference type="SAM" id="Phobius"/>
    </source>
</evidence>
<feature type="transmembrane region" description="Helical" evidence="5">
    <location>
        <begin position="44"/>
        <end position="63"/>
    </location>
</feature>
<evidence type="ECO:0000256" key="2">
    <source>
        <dbReference type="ARBA" id="ARBA00022676"/>
    </source>
</evidence>
<evidence type="ECO:0000256" key="1">
    <source>
        <dbReference type="ARBA" id="ARBA00004877"/>
    </source>
</evidence>
<keyword evidence="7" id="KW-1185">Reference proteome</keyword>
<sequence>MGSSYLQWRSSATSRRTPQTADEPNSLGPQQTQLMHHSPTPKPVIQFIAFGLIIFLTFLQFLLPATHFRHPSDPFRNWLPLHSNTSKLRASSNGNSSGREDENGMLHIVSWMDCLDLRLLAVLANSTLSASSRMELPVISAAVYCRVVTTAADNAETRCIVKLCVRSDCHLSDRSVLILYPDLVHFHLFIPKGDEDKVSFFKLKVLFPHSNLEIHGQEEVKQVIRTSFSGANHSIISFEEIAPFVIPSVHKFLTKFIYLSPNVIVKGRVEQLIGVDLSTYAIAVAEDCSKRLDTYVNWDVLDAIQRSASKPWVSGTPYAKNSCMPDLSVLLIDARKSENDFLEAFLWWSKVLNSSERSRGRNPATALALYNRYLKLSSSWLVKDSDSLIVRYDGPKTVCSEFGDGAALESDRGNFWLEYLPPMSDRILGS</sequence>
<keyword evidence="5" id="KW-0812">Transmembrane</keyword>
<comment type="pathway">
    <text evidence="1">Glycan metabolism; pectin biosynthesis.</text>
</comment>
<name>A0A5C7GTZ7_9ROSI</name>
<evidence type="ECO:0000256" key="4">
    <source>
        <dbReference type="SAM" id="MobiDB-lite"/>
    </source>
</evidence>
<dbReference type="GO" id="GO:0016757">
    <property type="term" value="F:glycosyltransferase activity"/>
    <property type="evidence" value="ECO:0007669"/>
    <property type="project" value="UniProtKB-KW"/>
</dbReference>
<keyword evidence="3" id="KW-0808">Transferase</keyword>
<gene>
    <name evidence="6" type="ORF">EZV62_027558</name>
</gene>
<reference evidence="7" key="1">
    <citation type="journal article" date="2019" name="Gigascience">
        <title>De novo genome assembly of the endangered Acer yangbiense, a plant species with extremely small populations endemic to Yunnan Province, China.</title>
        <authorList>
            <person name="Yang J."/>
            <person name="Wariss H.M."/>
            <person name="Tao L."/>
            <person name="Zhang R."/>
            <person name="Yun Q."/>
            <person name="Hollingsworth P."/>
            <person name="Dao Z."/>
            <person name="Luo G."/>
            <person name="Guo H."/>
            <person name="Ma Y."/>
            <person name="Sun W."/>
        </authorList>
    </citation>
    <scope>NUCLEOTIDE SEQUENCE [LARGE SCALE GENOMIC DNA]</scope>
    <source>
        <strain evidence="7">cv. Malutang</strain>
    </source>
</reference>
<dbReference type="InterPro" id="IPR029044">
    <property type="entry name" value="Nucleotide-diphossugar_trans"/>
</dbReference>
<keyword evidence="2" id="KW-0328">Glycosyltransferase</keyword>
<feature type="region of interest" description="Disordered" evidence="4">
    <location>
        <begin position="1"/>
        <end position="38"/>
    </location>
</feature>
<keyword evidence="5" id="KW-0472">Membrane</keyword>
<dbReference type="EMBL" id="VAHF01000013">
    <property type="protein sequence ID" value="TXG48264.1"/>
    <property type="molecule type" value="Genomic_DNA"/>
</dbReference>
<dbReference type="PANTHER" id="PTHR13778:SF47">
    <property type="entry name" value="LIPOPOLYSACCHARIDE 1,3-GALACTOSYLTRANSFERASE"/>
    <property type="match status" value="1"/>
</dbReference>
<accession>A0A5C7GTZ7</accession>
<dbReference type="Gene3D" id="3.90.550.10">
    <property type="entry name" value="Spore Coat Polysaccharide Biosynthesis Protein SpsA, Chain A"/>
    <property type="match status" value="1"/>
</dbReference>
<dbReference type="Proteomes" id="UP000323000">
    <property type="component" value="Chromosome 13"/>
</dbReference>
<comment type="caution">
    <text evidence="6">The sequence shown here is derived from an EMBL/GenBank/DDBJ whole genome shotgun (WGS) entry which is preliminary data.</text>
</comment>
<keyword evidence="5" id="KW-1133">Transmembrane helix</keyword>
<dbReference type="GO" id="GO:0005794">
    <property type="term" value="C:Golgi apparatus"/>
    <property type="evidence" value="ECO:0007669"/>
    <property type="project" value="TreeGrafter"/>
</dbReference>
<evidence type="ECO:0000313" key="7">
    <source>
        <dbReference type="Proteomes" id="UP000323000"/>
    </source>
</evidence>
<dbReference type="InterPro" id="IPR050748">
    <property type="entry name" value="Glycosyltrans_8_dom-fam"/>
</dbReference>
<feature type="compositionally biased region" description="Polar residues" evidence="4">
    <location>
        <begin position="1"/>
        <end position="35"/>
    </location>
</feature>
<proteinExistence type="predicted"/>
<evidence type="ECO:0000313" key="6">
    <source>
        <dbReference type="EMBL" id="TXG48264.1"/>
    </source>
</evidence>
<dbReference type="AlphaFoldDB" id="A0A5C7GTZ7"/>
<dbReference type="PANTHER" id="PTHR13778">
    <property type="entry name" value="GLYCOSYLTRANSFERASE 8 DOMAIN-CONTAINING PROTEIN"/>
    <property type="match status" value="1"/>
</dbReference>
<dbReference type="OrthoDB" id="411524at2759"/>
<organism evidence="6 7">
    <name type="scientific">Acer yangbiense</name>
    <dbReference type="NCBI Taxonomy" id="1000413"/>
    <lineage>
        <taxon>Eukaryota</taxon>
        <taxon>Viridiplantae</taxon>
        <taxon>Streptophyta</taxon>
        <taxon>Embryophyta</taxon>
        <taxon>Tracheophyta</taxon>
        <taxon>Spermatophyta</taxon>
        <taxon>Magnoliopsida</taxon>
        <taxon>eudicotyledons</taxon>
        <taxon>Gunneridae</taxon>
        <taxon>Pentapetalae</taxon>
        <taxon>rosids</taxon>
        <taxon>malvids</taxon>
        <taxon>Sapindales</taxon>
        <taxon>Sapindaceae</taxon>
        <taxon>Hippocastanoideae</taxon>
        <taxon>Acereae</taxon>
        <taxon>Acer</taxon>
    </lineage>
</organism>
<evidence type="ECO:0000256" key="3">
    <source>
        <dbReference type="ARBA" id="ARBA00022679"/>
    </source>
</evidence>